<sequence length="198" mass="22907">MIYSDYSIVFDRTGFPLIQLDSWDHSIGLFPVSKYQFERFLVDDEGSDYTDEWYRGVLELNPRRSWRNPGDRVWELFITGLDLDVIEDFLGYLGPEYRLPTLDEWKALLELSEGIAEVSPALKMICNGRSPEPVLHWLEAGLCPLMREGIFERIHGIENRVAGKPFHGLLPNTWAPEELKEVKMDMVQGMIGFRVVRG</sequence>
<dbReference type="EMBL" id="QREL01000001">
    <property type="protein sequence ID" value="REE29028.1"/>
    <property type="molecule type" value="Genomic_DNA"/>
</dbReference>
<dbReference type="Proteomes" id="UP000256864">
    <property type="component" value="Unassembled WGS sequence"/>
</dbReference>
<comment type="caution">
    <text evidence="1">The sequence shown here is derived from an EMBL/GenBank/DDBJ whole genome shotgun (WGS) entry which is preliminary data.</text>
</comment>
<protein>
    <submittedName>
        <fullName evidence="1">Uncharacterized protein</fullName>
    </submittedName>
</protein>
<organism evidence="1 2">
    <name type="scientific">Methanothermobacter defluvii</name>
    <dbReference type="NCBI Taxonomy" id="49339"/>
    <lineage>
        <taxon>Archaea</taxon>
        <taxon>Methanobacteriati</taxon>
        <taxon>Methanobacteriota</taxon>
        <taxon>Methanomada group</taxon>
        <taxon>Methanobacteria</taxon>
        <taxon>Methanobacteriales</taxon>
        <taxon>Methanobacteriaceae</taxon>
        <taxon>Methanothermobacter</taxon>
    </lineage>
</organism>
<reference evidence="1 2" key="1">
    <citation type="submission" date="2018-07" db="EMBL/GenBank/DDBJ databases">
        <title>Genomic Encyclopedia of Type Strains, Phase IV (KMG-IV): sequencing the most valuable type-strain genomes for metagenomic binning, comparative biology and taxonomic classification.</title>
        <authorList>
            <person name="Goeker M."/>
        </authorList>
    </citation>
    <scope>NUCLEOTIDE SEQUENCE [LARGE SCALE GENOMIC DNA]</scope>
    <source>
        <strain evidence="1 2">DSM 7466</strain>
    </source>
</reference>
<accession>A0A371NGE4</accession>
<dbReference type="AlphaFoldDB" id="A0A371NGE4"/>
<name>A0A371NGE4_9EURY</name>
<gene>
    <name evidence="1" type="ORF">C7452_1061</name>
</gene>
<evidence type="ECO:0000313" key="1">
    <source>
        <dbReference type="EMBL" id="REE29028.1"/>
    </source>
</evidence>
<keyword evidence="2" id="KW-1185">Reference proteome</keyword>
<evidence type="ECO:0000313" key="2">
    <source>
        <dbReference type="Proteomes" id="UP000256864"/>
    </source>
</evidence>
<proteinExistence type="predicted"/>